<feature type="compositionally biased region" description="Basic and acidic residues" evidence="1">
    <location>
        <begin position="238"/>
        <end position="256"/>
    </location>
</feature>
<feature type="compositionally biased region" description="Low complexity" evidence="1">
    <location>
        <begin position="192"/>
        <end position="201"/>
    </location>
</feature>
<dbReference type="EMBL" id="CAJNJA010090542">
    <property type="protein sequence ID" value="CAE7940156.1"/>
    <property type="molecule type" value="Genomic_DNA"/>
</dbReference>
<reference evidence="2" key="1">
    <citation type="submission" date="2021-02" db="EMBL/GenBank/DDBJ databases">
        <authorList>
            <person name="Dougan E. K."/>
            <person name="Rhodes N."/>
            <person name="Thang M."/>
            <person name="Chan C."/>
        </authorList>
    </citation>
    <scope>NUCLEOTIDE SEQUENCE</scope>
</reference>
<proteinExistence type="predicted"/>
<dbReference type="OrthoDB" id="447259at2759"/>
<sequence>MVISCDVDEVLRRARERATRASKTGGQDNGAFTPSSTGTKSTPKEDKPSTPPGKDTFQKGLAGKKPLRQDSCQTVVETPPPKRRSTSFVEGESGSKLPNKAAAALRRPQTTDQLGSQERKTKAQKVQRDLDEEFKKSRAEATATEEKEDEEPSNEPSKHKNNNKPKAAGKAKAKSSKTHNNAKNAQPKKKAQAAPSSTSTPRKLETEEEAKANDEYALKDHGSAKSSNQAANPRKTKLKPEHSPPSKKDGKEQKKEEEEEESIDDKDKKTLAHKLYMRFWRSVHGSNPSVNIVSHAPNITDDPVDSILA</sequence>
<dbReference type="AlphaFoldDB" id="A0A813C7Q8"/>
<feature type="compositionally biased region" description="Basic and acidic residues" evidence="1">
    <location>
        <begin position="117"/>
        <end position="139"/>
    </location>
</feature>
<evidence type="ECO:0000313" key="2">
    <source>
        <dbReference type="EMBL" id="CAE7940156.1"/>
    </source>
</evidence>
<feature type="compositionally biased region" description="Basic and acidic residues" evidence="1">
    <location>
        <begin position="202"/>
        <end position="223"/>
    </location>
</feature>
<keyword evidence="3" id="KW-1185">Reference proteome</keyword>
<evidence type="ECO:0000313" key="3">
    <source>
        <dbReference type="Proteomes" id="UP000601435"/>
    </source>
</evidence>
<feature type="region of interest" description="Disordered" evidence="1">
    <location>
        <begin position="16"/>
        <end position="269"/>
    </location>
</feature>
<name>A0A813C7Q8_9DINO</name>
<feature type="compositionally biased region" description="Polar residues" evidence="1">
    <location>
        <begin position="21"/>
        <end position="32"/>
    </location>
</feature>
<gene>
    <name evidence="2" type="ORF">SNEC2469_LOCUS33787</name>
</gene>
<accession>A0A813C7Q8</accession>
<comment type="caution">
    <text evidence="2">The sequence shown here is derived from an EMBL/GenBank/DDBJ whole genome shotgun (WGS) entry which is preliminary data.</text>
</comment>
<dbReference type="Proteomes" id="UP000601435">
    <property type="component" value="Unassembled WGS sequence"/>
</dbReference>
<evidence type="ECO:0000256" key="1">
    <source>
        <dbReference type="SAM" id="MobiDB-lite"/>
    </source>
</evidence>
<feature type="compositionally biased region" description="Basic residues" evidence="1">
    <location>
        <begin position="159"/>
        <end position="177"/>
    </location>
</feature>
<organism evidence="2 3">
    <name type="scientific">Symbiodinium necroappetens</name>
    <dbReference type="NCBI Taxonomy" id="1628268"/>
    <lineage>
        <taxon>Eukaryota</taxon>
        <taxon>Sar</taxon>
        <taxon>Alveolata</taxon>
        <taxon>Dinophyceae</taxon>
        <taxon>Suessiales</taxon>
        <taxon>Symbiodiniaceae</taxon>
        <taxon>Symbiodinium</taxon>
    </lineage>
</organism>
<protein>
    <submittedName>
        <fullName evidence="2">Uncharacterized protein</fullName>
    </submittedName>
</protein>